<proteinExistence type="predicted"/>
<dbReference type="eggNOG" id="ENOG502R9VC">
    <property type="taxonomic scope" value="Eukaryota"/>
</dbReference>
<dbReference type="EMBL" id="CACQ02006204">
    <property type="protein sequence ID" value="CCF43575.1"/>
    <property type="molecule type" value="Genomic_DNA"/>
</dbReference>
<dbReference type="AlphaFoldDB" id="H1VTL7"/>
<reference evidence="3" key="1">
    <citation type="journal article" date="2012" name="Nat. Genet.">
        <title>Lifestyle transitions in plant pathogenic Colletotrichum fungi deciphered by genome and transcriptome analyses.</title>
        <authorList>
            <person name="O'Connell R.J."/>
            <person name="Thon M.R."/>
            <person name="Hacquard S."/>
            <person name="Amyotte S.G."/>
            <person name="Kleemann J."/>
            <person name="Torres M.F."/>
            <person name="Damm U."/>
            <person name="Buiate E.A."/>
            <person name="Epstein L."/>
            <person name="Alkan N."/>
            <person name="Altmueller J."/>
            <person name="Alvarado-Balderrama L."/>
            <person name="Bauser C.A."/>
            <person name="Becker C."/>
            <person name="Birren B.W."/>
            <person name="Chen Z."/>
            <person name="Choi J."/>
            <person name="Crouch J.A."/>
            <person name="Duvick J.P."/>
            <person name="Farman M.A."/>
            <person name="Gan P."/>
            <person name="Heiman D."/>
            <person name="Henrissat B."/>
            <person name="Howard R.J."/>
            <person name="Kabbage M."/>
            <person name="Koch C."/>
            <person name="Kracher B."/>
            <person name="Kubo Y."/>
            <person name="Law A.D."/>
            <person name="Lebrun M.-H."/>
            <person name="Lee Y.-H."/>
            <person name="Miyara I."/>
            <person name="Moore N."/>
            <person name="Neumann U."/>
            <person name="Nordstroem K."/>
            <person name="Panaccione D.G."/>
            <person name="Panstruga R."/>
            <person name="Place M."/>
            <person name="Proctor R.H."/>
            <person name="Prusky D."/>
            <person name="Rech G."/>
            <person name="Reinhardt R."/>
            <person name="Rollins J.A."/>
            <person name="Rounsley S."/>
            <person name="Schardl C.L."/>
            <person name="Schwartz D.C."/>
            <person name="Shenoy N."/>
            <person name="Shirasu K."/>
            <person name="Sikhakolli U.R."/>
            <person name="Stueber K."/>
            <person name="Sukno S.A."/>
            <person name="Sweigard J.A."/>
            <person name="Takano Y."/>
            <person name="Takahara H."/>
            <person name="Trail F."/>
            <person name="van der Does H.C."/>
            <person name="Voll L.M."/>
            <person name="Will I."/>
            <person name="Young S."/>
            <person name="Zeng Q."/>
            <person name="Zhang J."/>
            <person name="Zhou S."/>
            <person name="Dickman M.B."/>
            <person name="Schulze-Lefert P."/>
            <person name="Ver Loren van Themaat E."/>
            <person name="Ma L.-J."/>
            <person name="Vaillancourt L.J."/>
        </authorList>
    </citation>
    <scope>NUCLEOTIDE SEQUENCE [LARGE SCALE GENOMIC DNA]</scope>
    <source>
        <strain evidence="3">IMI 349063</strain>
    </source>
</reference>
<organism evidence="2 3">
    <name type="scientific">Colletotrichum higginsianum (strain IMI 349063)</name>
    <name type="common">Crucifer anthracnose fungus</name>
    <dbReference type="NCBI Taxonomy" id="759273"/>
    <lineage>
        <taxon>Eukaryota</taxon>
        <taxon>Fungi</taxon>
        <taxon>Dikarya</taxon>
        <taxon>Ascomycota</taxon>
        <taxon>Pezizomycotina</taxon>
        <taxon>Sordariomycetes</taxon>
        <taxon>Hypocreomycetidae</taxon>
        <taxon>Glomerellales</taxon>
        <taxon>Glomerellaceae</taxon>
        <taxon>Colletotrichum</taxon>
        <taxon>Colletotrichum destructivum species complex</taxon>
    </lineage>
</organism>
<evidence type="ECO:0000256" key="1">
    <source>
        <dbReference type="SAM" id="MobiDB-lite"/>
    </source>
</evidence>
<evidence type="ECO:0000313" key="3">
    <source>
        <dbReference type="Proteomes" id="UP000007174"/>
    </source>
</evidence>
<dbReference type="HOGENOM" id="CLU_2263565_0_0_1"/>
<name>H1VTL7_COLHI</name>
<sequence>MEVMAFTPESTWIAYLELYSSLLSSAEVAASNSRSNGADLPATDRFALIECRLHINAAPHRRPSPPIGTPHWRSISTGPTEEMVSWSGGRANGKAGHRMARIC</sequence>
<evidence type="ECO:0000313" key="2">
    <source>
        <dbReference type="EMBL" id="CCF43575.1"/>
    </source>
</evidence>
<dbReference type="Proteomes" id="UP000007174">
    <property type="component" value="Unassembled WGS sequence"/>
</dbReference>
<accession>H1VTL7</accession>
<gene>
    <name evidence="2" type="ORF">CH063_13235</name>
</gene>
<protein>
    <submittedName>
        <fullName evidence="2">Uncharacterized protein</fullName>
    </submittedName>
</protein>
<feature type="region of interest" description="Disordered" evidence="1">
    <location>
        <begin position="59"/>
        <end position="97"/>
    </location>
</feature>